<reference evidence="2 3" key="1">
    <citation type="journal article" date="2018" name="IMA Fungus">
        <title>IMA Genome-F 9: Draft genome sequence of Annulohypoxylon stygium, Aspergillus mulundensis, Berkeleyomyces basicola (syn. Thielaviopsis basicola), Ceratocystis smalleyi, two Cercospora beticola strains, Coleophoma cylindrospora, Fusarium fracticaudum, Phialophora cf. hyalina, and Morchella septimelata.</title>
        <authorList>
            <person name="Wingfield B.D."/>
            <person name="Bills G.F."/>
            <person name="Dong Y."/>
            <person name="Huang W."/>
            <person name="Nel W.J."/>
            <person name="Swalarsk-Parry B.S."/>
            <person name="Vaghefi N."/>
            <person name="Wilken P.M."/>
            <person name="An Z."/>
            <person name="de Beer Z.W."/>
            <person name="De Vos L."/>
            <person name="Chen L."/>
            <person name="Duong T.A."/>
            <person name="Gao Y."/>
            <person name="Hammerbacher A."/>
            <person name="Kikkert J.R."/>
            <person name="Li Y."/>
            <person name="Li H."/>
            <person name="Li K."/>
            <person name="Li Q."/>
            <person name="Liu X."/>
            <person name="Ma X."/>
            <person name="Naidoo K."/>
            <person name="Pethybridge S.J."/>
            <person name="Sun J."/>
            <person name="Steenkamp E.T."/>
            <person name="van der Nest M.A."/>
            <person name="van Wyk S."/>
            <person name="Wingfield M.J."/>
            <person name="Xiong C."/>
            <person name="Yue Q."/>
            <person name="Zhang X."/>
        </authorList>
    </citation>
    <scope>NUCLEOTIDE SEQUENCE [LARGE SCALE GENOMIC DNA]</scope>
    <source>
        <strain evidence="2 3">BP6252</strain>
    </source>
</reference>
<evidence type="ECO:0000313" key="2">
    <source>
        <dbReference type="EMBL" id="RDW57058.1"/>
    </source>
</evidence>
<dbReference type="Pfam" id="PF02458">
    <property type="entry name" value="Transferase"/>
    <property type="match status" value="1"/>
</dbReference>
<evidence type="ECO:0000256" key="1">
    <source>
        <dbReference type="ARBA" id="ARBA00022679"/>
    </source>
</evidence>
<dbReference type="PANTHER" id="PTHR31642:SF310">
    <property type="entry name" value="FATTY ALCOHOL:CAFFEOYL-COA ACYLTRANSFERASE"/>
    <property type="match status" value="1"/>
</dbReference>
<dbReference type="Proteomes" id="UP000256645">
    <property type="component" value="Unassembled WGS sequence"/>
</dbReference>
<dbReference type="AlphaFoldDB" id="A0A3D8Q5Y9"/>
<comment type="caution">
    <text evidence="2">The sequence shown here is derived from an EMBL/GenBank/DDBJ whole genome shotgun (WGS) entry which is preliminary data.</text>
</comment>
<dbReference type="GO" id="GO:0044550">
    <property type="term" value="P:secondary metabolite biosynthetic process"/>
    <property type="evidence" value="ECO:0007669"/>
    <property type="project" value="TreeGrafter"/>
</dbReference>
<proteinExistence type="predicted"/>
<dbReference type="InterPro" id="IPR050317">
    <property type="entry name" value="Plant_Fungal_Acyltransferase"/>
</dbReference>
<dbReference type="Gene3D" id="3.30.559.10">
    <property type="entry name" value="Chloramphenicol acetyltransferase-like domain"/>
    <property type="match status" value="2"/>
</dbReference>
<dbReference type="GO" id="GO:0016747">
    <property type="term" value="F:acyltransferase activity, transferring groups other than amino-acyl groups"/>
    <property type="evidence" value="ECO:0007669"/>
    <property type="project" value="TreeGrafter"/>
</dbReference>
<evidence type="ECO:0008006" key="4">
    <source>
        <dbReference type="Google" id="ProtNLM"/>
    </source>
</evidence>
<sequence>MSPTVRFVRPATTLTPETVALAPSDQFIIRNFVSTILCFKLDIDASIEEVITNLHHGLANTLVELPFLAGTLVPESEERCTKQVNIPEDAGVEFKVNDMRHKSGGPLYNFDELIKCGVPPSVLDFEILVHGTLIPGLEPACLTLQANFIQGGLLLAFHMHHAVMDGSGLFSLFQCLAKHTAAISRAQIISSCDLIQDECLDRTVLFSGPALRQMIDYPGFRPAQEHTWAAKADASKLMARLLAQSKDLAAKRVNKSWWIIRPDQLRKLQEEMTSTERNSIKMSLNSTLSALFWRHISLARKMDESKVEYSGLTTVCDFRSRLDPPLPPGYVGNALMFARASLLVTELCSDEPNTLYKIAQSISESVNWWDSERIQAFLGAAEGTDMRSVEWDSDTHFGPDVQVTSTLSASSPYSIDWGQQLGNMQALRFPTGAFYDGFVTVLPRLPDGSIEFVLNCGSDVFTELKADKEFTRYASFLCC</sequence>
<evidence type="ECO:0000313" key="3">
    <source>
        <dbReference type="Proteomes" id="UP000256645"/>
    </source>
</evidence>
<dbReference type="STRING" id="1849047.A0A3D8Q5Y9"/>
<dbReference type="EMBL" id="PDLM01000024">
    <property type="protein sequence ID" value="RDW57058.1"/>
    <property type="molecule type" value="Genomic_DNA"/>
</dbReference>
<accession>A0A3D8Q5Y9</accession>
<dbReference type="PANTHER" id="PTHR31642">
    <property type="entry name" value="TRICHOTHECENE 3-O-ACETYLTRANSFERASE"/>
    <property type="match status" value="1"/>
</dbReference>
<keyword evidence="3" id="KW-1185">Reference proteome</keyword>
<gene>
    <name evidence="2" type="ORF">BP6252_13873</name>
</gene>
<keyword evidence="1" id="KW-0808">Transferase</keyword>
<protein>
    <recommendedName>
        <fullName evidence="4">Trichothecene 3-O-acetyltransferase</fullName>
    </recommendedName>
</protein>
<organism evidence="2 3">
    <name type="scientific">Coleophoma cylindrospora</name>
    <dbReference type="NCBI Taxonomy" id="1849047"/>
    <lineage>
        <taxon>Eukaryota</taxon>
        <taxon>Fungi</taxon>
        <taxon>Dikarya</taxon>
        <taxon>Ascomycota</taxon>
        <taxon>Pezizomycotina</taxon>
        <taxon>Leotiomycetes</taxon>
        <taxon>Helotiales</taxon>
        <taxon>Dermateaceae</taxon>
        <taxon>Coleophoma</taxon>
    </lineage>
</organism>
<dbReference type="OrthoDB" id="1862401at2759"/>
<dbReference type="InterPro" id="IPR023213">
    <property type="entry name" value="CAT-like_dom_sf"/>
</dbReference>
<name>A0A3D8Q5Y9_9HELO</name>